<dbReference type="Proteomes" id="UP000323000">
    <property type="component" value="Chromosome 7"/>
</dbReference>
<evidence type="ECO:0000256" key="1">
    <source>
        <dbReference type="SAM" id="MobiDB-lite"/>
    </source>
</evidence>
<gene>
    <name evidence="2" type="ORF">EZV62_015353</name>
</gene>
<sequence length="431" mass="47114">MGSSQADARSAQVHGARRTARAASHDHGDDVSTSILLGLGPPPQSVSVHAPSRSADWLSFSSFPRGTCLLSVSRPYLALDGIYRPIWAAFPNNPTHRQRLVMRQGLGHDGAFTLSSAPFQGTWARSATEDASPDYNSNVEDARFSSWALLGSLTVTRGILGRDACAVDNALGSVSLIRPMTYAQRELEVYLTTERHDVHRRRQLVFRLTAGRLAHGRPVSAHGQVPSSLSRRGVWVGQRCVTPRFLGAVRTGVRCYAEGARAGAIDPITEGDHQARTPMLPPDDKTGSQVVLLGRFSGLLATLQAANCPRRRDSNTSPDHSIGRSDGRQIAPPTKNGHAPPPIESRKSSQSVYPYYVWTCNSAGGTTRPIKAKSASPTEGTSPPVHTGRRTGRPNPRSNYELFNCNKLNIRYWSWNYRSCWHQTCPPMDPH</sequence>
<feature type="region of interest" description="Disordered" evidence="1">
    <location>
        <begin position="367"/>
        <end position="399"/>
    </location>
</feature>
<comment type="caution">
    <text evidence="2">The sequence shown here is derived from an EMBL/GenBank/DDBJ whole genome shotgun (WGS) entry which is preliminary data.</text>
</comment>
<dbReference type="InterPro" id="IPR044792">
    <property type="entry name" value="TAR1"/>
</dbReference>
<evidence type="ECO:0008006" key="4">
    <source>
        <dbReference type="Google" id="ProtNLM"/>
    </source>
</evidence>
<accession>A0A5C7HKX4</accession>
<name>A0A5C7HKX4_9ROSI</name>
<organism evidence="2 3">
    <name type="scientific">Acer yangbiense</name>
    <dbReference type="NCBI Taxonomy" id="1000413"/>
    <lineage>
        <taxon>Eukaryota</taxon>
        <taxon>Viridiplantae</taxon>
        <taxon>Streptophyta</taxon>
        <taxon>Embryophyta</taxon>
        <taxon>Tracheophyta</taxon>
        <taxon>Spermatophyta</taxon>
        <taxon>Magnoliopsida</taxon>
        <taxon>eudicotyledons</taxon>
        <taxon>Gunneridae</taxon>
        <taxon>Pentapetalae</taxon>
        <taxon>rosids</taxon>
        <taxon>malvids</taxon>
        <taxon>Sapindales</taxon>
        <taxon>Sapindaceae</taxon>
        <taxon>Hippocastanoideae</taxon>
        <taxon>Acereae</taxon>
        <taxon>Acer</taxon>
    </lineage>
</organism>
<protein>
    <recommendedName>
        <fullName evidence="4">Protein TAR1</fullName>
    </recommendedName>
</protein>
<evidence type="ECO:0000313" key="2">
    <source>
        <dbReference type="EMBL" id="TXG57524.1"/>
    </source>
</evidence>
<dbReference type="PANTHER" id="PTHR47188:SF5">
    <property type="entry name" value="PROTEIN TAR1"/>
    <property type="match status" value="1"/>
</dbReference>
<reference evidence="3" key="1">
    <citation type="journal article" date="2019" name="Gigascience">
        <title>De novo genome assembly of the endangered Acer yangbiense, a plant species with extremely small populations endemic to Yunnan Province, China.</title>
        <authorList>
            <person name="Yang J."/>
            <person name="Wariss H.M."/>
            <person name="Tao L."/>
            <person name="Zhang R."/>
            <person name="Yun Q."/>
            <person name="Hollingsworth P."/>
            <person name="Dao Z."/>
            <person name="Luo G."/>
            <person name="Guo H."/>
            <person name="Ma Y."/>
            <person name="Sun W."/>
        </authorList>
    </citation>
    <scope>NUCLEOTIDE SEQUENCE [LARGE SCALE GENOMIC DNA]</scope>
    <source>
        <strain evidence="3">cv. Malutang</strain>
    </source>
</reference>
<evidence type="ECO:0000313" key="3">
    <source>
        <dbReference type="Proteomes" id="UP000323000"/>
    </source>
</evidence>
<feature type="region of interest" description="Disordered" evidence="1">
    <location>
        <begin position="1"/>
        <end position="38"/>
    </location>
</feature>
<dbReference type="GO" id="GO:0043457">
    <property type="term" value="P:regulation of cellular respiration"/>
    <property type="evidence" value="ECO:0007669"/>
    <property type="project" value="InterPro"/>
</dbReference>
<feature type="region of interest" description="Disordered" evidence="1">
    <location>
        <begin position="307"/>
        <end position="347"/>
    </location>
</feature>
<dbReference type="AlphaFoldDB" id="A0A5C7HKX4"/>
<dbReference type="OrthoDB" id="1747337at2759"/>
<keyword evidence="3" id="KW-1185">Reference proteome</keyword>
<dbReference type="PANTHER" id="PTHR47188">
    <property type="entry name" value="PROTEIN TAR1"/>
    <property type="match status" value="1"/>
</dbReference>
<dbReference type="EMBL" id="VAHF01000007">
    <property type="protein sequence ID" value="TXG57524.1"/>
    <property type="molecule type" value="Genomic_DNA"/>
</dbReference>
<proteinExistence type="predicted"/>